<evidence type="ECO:0000313" key="7">
    <source>
        <dbReference type="EMBL" id="ODQ72942.1"/>
    </source>
</evidence>
<dbReference type="PROSITE" id="PS50118">
    <property type="entry name" value="HMG_BOX_2"/>
    <property type="match status" value="1"/>
</dbReference>
<dbReference type="PANTHER" id="PTHR48112">
    <property type="entry name" value="HIGH MOBILITY GROUP PROTEIN DSP1"/>
    <property type="match status" value="1"/>
</dbReference>
<dbReference type="InterPro" id="IPR009071">
    <property type="entry name" value="HMG_box_dom"/>
</dbReference>
<feature type="compositionally biased region" description="Basic residues" evidence="5">
    <location>
        <begin position="147"/>
        <end position="157"/>
    </location>
</feature>
<protein>
    <recommendedName>
        <fullName evidence="6">HMG box domain-containing protein</fullName>
    </recommendedName>
</protein>
<dbReference type="PANTHER" id="PTHR48112:SF22">
    <property type="entry name" value="MITOCHONDRIAL TRANSCRIPTION FACTOR A, ISOFORM B"/>
    <property type="match status" value="1"/>
</dbReference>
<evidence type="ECO:0000256" key="2">
    <source>
        <dbReference type="ARBA" id="ARBA00023125"/>
    </source>
</evidence>
<dbReference type="STRING" id="675824.A0A1E3Q728"/>
<name>A0A1E3Q728_LIPST</name>
<keyword evidence="8" id="KW-1185">Reference proteome</keyword>
<dbReference type="GO" id="GO:0003677">
    <property type="term" value="F:DNA binding"/>
    <property type="evidence" value="ECO:0007669"/>
    <property type="project" value="UniProtKB-UniRule"/>
</dbReference>
<dbReference type="AlphaFoldDB" id="A0A1E3Q728"/>
<dbReference type="EMBL" id="KV454294">
    <property type="protein sequence ID" value="ODQ72942.1"/>
    <property type="molecule type" value="Genomic_DNA"/>
</dbReference>
<feature type="domain" description="HMG box" evidence="6">
    <location>
        <begin position="164"/>
        <end position="235"/>
    </location>
</feature>
<evidence type="ECO:0000259" key="6">
    <source>
        <dbReference type="PROSITE" id="PS50118"/>
    </source>
</evidence>
<dbReference type="CDD" id="cd22016">
    <property type="entry name" value="HMG-box_NHP10-like"/>
    <property type="match status" value="1"/>
</dbReference>
<evidence type="ECO:0000256" key="5">
    <source>
        <dbReference type="SAM" id="MobiDB-lite"/>
    </source>
</evidence>
<comment type="subcellular location">
    <subcellularLocation>
        <location evidence="1">Nucleus</location>
    </subcellularLocation>
</comment>
<sequence length="306" mass="34021">MSSKKPPRGGLAAPPSIPQSEEVKYRQKCKDLKKRIREIEEQNDVLTLRLARSKRAVQRMRLERALLLEKLEERTFLKVDDSEGSPSPPPSPPRIHSRHRRRESDGSLSPVEESTTGGFTAFTNNGTTSKATHSQSANSSSNAATTGHHHAKKKHHTQRDPNAPKRPQNAYIIFCDHEKERVRAQLEQSQPGETFDLTKAMAEAWRDLGDEGRKPFYELYDAEKARYNREMEAYVPPGSVLPIGSSSATVANNNAIPPVSSPVPTADDTIVAICTSRLHEDAVVEEEGEDMEDISFGGGFTAVNRR</sequence>
<dbReference type="InterPro" id="IPR050342">
    <property type="entry name" value="HMGB"/>
</dbReference>
<feature type="region of interest" description="Disordered" evidence="5">
    <location>
        <begin position="1"/>
        <end position="26"/>
    </location>
</feature>
<feature type="region of interest" description="Disordered" evidence="5">
    <location>
        <begin position="78"/>
        <end position="166"/>
    </location>
</feature>
<dbReference type="Pfam" id="PF24245">
    <property type="entry name" value="INO80F"/>
    <property type="match status" value="1"/>
</dbReference>
<evidence type="ECO:0000256" key="3">
    <source>
        <dbReference type="ARBA" id="ARBA00023242"/>
    </source>
</evidence>
<gene>
    <name evidence="7" type="ORF">LIPSTDRAFT_3300</name>
</gene>
<dbReference type="Proteomes" id="UP000094385">
    <property type="component" value="Unassembled WGS sequence"/>
</dbReference>
<keyword evidence="2 4" id="KW-0238">DNA-binding</keyword>
<dbReference type="SMART" id="SM00398">
    <property type="entry name" value="HMG"/>
    <property type="match status" value="1"/>
</dbReference>
<feature type="DNA-binding region" description="HMG box" evidence="4">
    <location>
        <begin position="164"/>
        <end position="235"/>
    </location>
</feature>
<evidence type="ECO:0000256" key="1">
    <source>
        <dbReference type="ARBA" id="ARBA00004123"/>
    </source>
</evidence>
<dbReference type="SUPFAM" id="SSF47095">
    <property type="entry name" value="HMG-box"/>
    <property type="match status" value="1"/>
</dbReference>
<dbReference type="InterPro" id="IPR056513">
    <property type="entry name" value="INO80F"/>
</dbReference>
<evidence type="ECO:0000256" key="4">
    <source>
        <dbReference type="PROSITE-ProRule" id="PRU00267"/>
    </source>
</evidence>
<proteinExistence type="predicted"/>
<dbReference type="Pfam" id="PF00505">
    <property type="entry name" value="HMG_box"/>
    <property type="match status" value="1"/>
</dbReference>
<keyword evidence="3 4" id="KW-0539">Nucleus</keyword>
<dbReference type="OrthoDB" id="10070927at2759"/>
<reference evidence="7 8" key="1">
    <citation type="journal article" date="2016" name="Proc. Natl. Acad. Sci. U.S.A.">
        <title>Comparative genomics of biotechnologically important yeasts.</title>
        <authorList>
            <person name="Riley R."/>
            <person name="Haridas S."/>
            <person name="Wolfe K.H."/>
            <person name="Lopes M.R."/>
            <person name="Hittinger C.T."/>
            <person name="Goeker M."/>
            <person name="Salamov A.A."/>
            <person name="Wisecaver J.H."/>
            <person name="Long T.M."/>
            <person name="Calvey C.H."/>
            <person name="Aerts A.L."/>
            <person name="Barry K.W."/>
            <person name="Choi C."/>
            <person name="Clum A."/>
            <person name="Coughlan A.Y."/>
            <person name="Deshpande S."/>
            <person name="Douglass A.P."/>
            <person name="Hanson S.J."/>
            <person name="Klenk H.-P."/>
            <person name="LaButti K.M."/>
            <person name="Lapidus A."/>
            <person name="Lindquist E.A."/>
            <person name="Lipzen A.M."/>
            <person name="Meier-Kolthoff J.P."/>
            <person name="Ohm R.A."/>
            <person name="Otillar R.P."/>
            <person name="Pangilinan J.L."/>
            <person name="Peng Y."/>
            <person name="Rokas A."/>
            <person name="Rosa C.A."/>
            <person name="Scheuner C."/>
            <person name="Sibirny A.A."/>
            <person name="Slot J.C."/>
            <person name="Stielow J.B."/>
            <person name="Sun H."/>
            <person name="Kurtzman C.P."/>
            <person name="Blackwell M."/>
            <person name="Grigoriev I.V."/>
            <person name="Jeffries T.W."/>
        </authorList>
    </citation>
    <scope>NUCLEOTIDE SEQUENCE [LARGE SCALE GENOMIC DNA]</scope>
    <source>
        <strain evidence="7 8">NRRL Y-11557</strain>
    </source>
</reference>
<dbReference type="Gene3D" id="1.10.30.10">
    <property type="entry name" value="High mobility group box domain"/>
    <property type="match status" value="1"/>
</dbReference>
<dbReference type="GO" id="GO:0005634">
    <property type="term" value="C:nucleus"/>
    <property type="evidence" value="ECO:0007669"/>
    <property type="project" value="UniProtKB-SubCell"/>
</dbReference>
<dbReference type="InterPro" id="IPR036910">
    <property type="entry name" value="HMG_box_dom_sf"/>
</dbReference>
<feature type="compositionally biased region" description="Low complexity" evidence="5">
    <location>
        <begin position="115"/>
        <end position="146"/>
    </location>
</feature>
<evidence type="ECO:0000313" key="8">
    <source>
        <dbReference type="Proteomes" id="UP000094385"/>
    </source>
</evidence>
<organism evidence="7 8">
    <name type="scientific">Lipomyces starkeyi NRRL Y-11557</name>
    <dbReference type="NCBI Taxonomy" id="675824"/>
    <lineage>
        <taxon>Eukaryota</taxon>
        <taxon>Fungi</taxon>
        <taxon>Dikarya</taxon>
        <taxon>Ascomycota</taxon>
        <taxon>Saccharomycotina</taxon>
        <taxon>Lipomycetes</taxon>
        <taxon>Lipomycetales</taxon>
        <taxon>Lipomycetaceae</taxon>
        <taxon>Lipomyces</taxon>
    </lineage>
</organism>
<accession>A0A1E3Q728</accession>